<evidence type="ECO:0000313" key="9">
    <source>
        <dbReference type="RefSeq" id="XP_022080515.1"/>
    </source>
</evidence>
<dbReference type="RefSeq" id="XP_022080508.1">
    <property type="nucleotide sequence ID" value="XM_022224816.1"/>
</dbReference>
<dbReference type="Proteomes" id="UP000694845">
    <property type="component" value="Unplaced"/>
</dbReference>
<dbReference type="RefSeq" id="XP_022080510.1">
    <property type="nucleotide sequence ID" value="XM_022224818.1"/>
</dbReference>
<dbReference type="KEGG" id="aplc:110973750"/>
<dbReference type="OrthoDB" id="70250at2759"/>
<dbReference type="RefSeq" id="XP_022080515.1">
    <property type="nucleotide sequence ID" value="XM_022224823.1"/>
</dbReference>
<keyword evidence="1" id="KW-0812">Transmembrane</keyword>
<dbReference type="GO" id="GO:0006506">
    <property type="term" value="P:GPI anchor biosynthetic process"/>
    <property type="evidence" value="ECO:0007669"/>
    <property type="project" value="InterPro"/>
</dbReference>
<keyword evidence="2" id="KW-1185">Reference proteome</keyword>
<evidence type="ECO:0000313" key="7">
    <source>
        <dbReference type="RefSeq" id="XP_022080512.1"/>
    </source>
</evidence>
<evidence type="ECO:0000313" key="2">
    <source>
        <dbReference type="Proteomes" id="UP000694845"/>
    </source>
</evidence>
<evidence type="ECO:0000313" key="4">
    <source>
        <dbReference type="RefSeq" id="XP_022080509.1"/>
    </source>
</evidence>
<dbReference type="RefSeq" id="XP_022080511.1">
    <property type="nucleotide sequence ID" value="XM_022224819.1"/>
</dbReference>
<evidence type="ECO:0000313" key="6">
    <source>
        <dbReference type="RefSeq" id="XP_022080511.1"/>
    </source>
</evidence>
<proteinExistence type="predicted"/>
<gene>
    <name evidence="3 4 5 6 7 8 9" type="primary">LOC110973750</name>
</gene>
<feature type="transmembrane region" description="Helical" evidence="1">
    <location>
        <begin position="356"/>
        <end position="376"/>
    </location>
</feature>
<evidence type="ECO:0000313" key="5">
    <source>
        <dbReference type="RefSeq" id="XP_022080510.1"/>
    </source>
</evidence>
<evidence type="ECO:0000256" key="1">
    <source>
        <dbReference type="SAM" id="Phobius"/>
    </source>
</evidence>
<dbReference type="Pfam" id="PF05024">
    <property type="entry name" value="Gpi1"/>
    <property type="match status" value="1"/>
</dbReference>
<keyword evidence="1" id="KW-1133">Transmembrane helix</keyword>
<feature type="transmembrane region" description="Helical" evidence="1">
    <location>
        <begin position="199"/>
        <end position="223"/>
    </location>
</feature>
<dbReference type="RefSeq" id="XP_022080514.1">
    <property type="nucleotide sequence ID" value="XM_022224822.1"/>
</dbReference>
<dbReference type="PANTHER" id="PTHR21329">
    <property type="entry name" value="PHOSPHATIDYLINOSITOL N-ACETYLGLUCOSAMINYLTRANSFERASE SUBUNIT Q-RELATED"/>
    <property type="match status" value="1"/>
</dbReference>
<dbReference type="RefSeq" id="XP_022080509.1">
    <property type="nucleotide sequence ID" value="XM_022224817.1"/>
</dbReference>
<dbReference type="AlphaFoldDB" id="A0A8B7XI89"/>
<sequence>MRVFFPDCIISARSGLCIGWIDVRLHTIYVLAVVHLPFDLHEILRWLQMETITRQRPLTVVGSLTHQGDPNRAVIQQLGRQASERFCLELTRPDVYSLPTCMLLEDCEATSADPVLILYNQRQISACSLPNKSSVMRTSSGLSSFDPSTYGERGDGTVQPQRMGLQIETVLSVIQEGVQQLRMFKDWDISMDVKTQGGIWSVIRGLLASLTSVLVSMGTLVLLPFRSELCHRLSSIPSFQRALTFTQTGCQIQAKYNHVQDLLDAYTTTGGERHTGRGEPVEQTSFSKRLEYLRTCNLFTYLLLDVLLGVSLMCWIHHNSWPDVWAEWIMSSANTTAGSLQMLLQWLMGAPAGLKLNSALAHFLGQFFLYHVYLWIGYLSAMQPVLSWVIWCMSLTGCLGVSVILAVACDMVSMLTFHIYCFYVYAAR</sequence>
<feature type="transmembrane region" description="Helical" evidence="1">
    <location>
        <begin position="388"/>
        <end position="409"/>
    </location>
</feature>
<dbReference type="GO" id="GO:0016020">
    <property type="term" value="C:membrane"/>
    <property type="evidence" value="ECO:0007669"/>
    <property type="project" value="InterPro"/>
</dbReference>
<feature type="transmembrane region" description="Helical" evidence="1">
    <location>
        <begin position="298"/>
        <end position="318"/>
    </location>
</feature>
<reference evidence="3 4" key="1">
    <citation type="submission" date="2025-04" db="UniProtKB">
        <authorList>
            <consortium name="RefSeq"/>
        </authorList>
    </citation>
    <scope>IDENTIFICATION</scope>
</reference>
<dbReference type="RefSeq" id="XP_022080512.1">
    <property type="nucleotide sequence ID" value="XM_022224820.1"/>
</dbReference>
<dbReference type="InterPro" id="IPR007720">
    <property type="entry name" value="PigQ/GPI1"/>
</dbReference>
<accession>A0A8B7XI89</accession>
<organism evidence="2 3">
    <name type="scientific">Acanthaster planci</name>
    <name type="common">Crown-of-thorns starfish</name>
    <dbReference type="NCBI Taxonomy" id="133434"/>
    <lineage>
        <taxon>Eukaryota</taxon>
        <taxon>Metazoa</taxon>
        <taxon>Echinodermata</taxon>
        <taxon>Eleutherozoa</taxon>
        <taxon>Asterozoa</taxon>
        <taxon>Asteroidea</taxon>
        <taxon>Valvatacea</taxon>
        <taxon>Valvatida</taxon>
        <taxon>Acanthasteridae</taxon>
        <taxon>Acanthaster</taxon>
    </lineage>
</organism>
<keyword evidence="1" id="KW-0472">Membrane</keyword>
<dbReference type="OMA" id="IWCMSLT"/>
<dbReference type="GeneID" id="110973750"/>
<dbReference type="GO" id="GO:0005783">
    <property type="term" value="C:endoplasmic reticulum"/>
    <property type="evidence" value="ECO:0007669"/>
    <property type="project" value="TreeGrafter"/>
</dbReference>
<evidence type="ECO:0000313" key="8">
    <source>
        <dbReference type="RefSeq" id="XP_022080514.1"/>
    </source>
</evidence>
<name>A0A8B7XI89_ACAPL</name>
<dbReference type="PANTHER" id="PTHR21329:SF3">
    <property type="entry name" value="PHOSPHATIDYLINOSITOL N-ACETYLGLUCOSAMINYLTRANSFERASE SUBUNIT Q"/>
    <property type="match status" value="1"/>
</dbReference>
<protein>
    <submittedName>
        <fullName evidence="3 4">Phosphatidylinositol N-acetylglucosaminyltransferase subunit Q-like</fullName>
    </submittedName>
</protein>
<evidence type="ECO:0000313" key="3">
    <source>
        <dbReference type="RefSeq" id="XP_022080508.1"/>
    </source>
</evidence>